<evidence type="ECO:0000313" key="4">
    <source>
        <dbReference type="Proteomes" id="UP001164803"/>
    </source>
</evidence>
<dbReference type="PANTHER" id="PTHR30015">
    <property type="entry name" value="MRR RESTRICTION SYSTEM PROTEIN"/>
    <property type="match status" value="1"/>
</dbReference>
<proteinExistence type="predicted"/>
<name>A0ABY6YWX3_9BACL</name>
<reference evidence="3" key="1">
    <citation type="submission" date="2022-08" db="EMBL/GenBank/DDBJ databases">
        <title>Alicyclobacillus dauci DSM2870, complete genome.</title>
        <authorList>
            <person name="Wang Q."/>
            <person name="Cai R."/>
            <person name="Wang Z."/>
        </authorList>
    </citation>
    <scope>NUCLEOTIDE SEQUENCE</scope>
    <source>
        <strain evidence="3">DSM 28700</strain>
    </source>
</reference>
<dbReference type="EMBL" id="CP104064">
    <property type="protein sequence ID" value="WAH35052.1"/>
    <property type="molecule type" value="Genomic_DNA"/>
</dbReference>
<keyword evidence="4" id="KW-1185">Reference proteome</keyword>
<evidence type="ECO:0000259" key="2">
    <source>
        <dbReference type="Pfam" id="PF04471"/>
    </source>
</evidence>
<dbReference type="Pfam" id="PF04471">
    <property type="entry name" value="Mrr_cat"/>
    <property type="match status" value="1"/>
</dbReference>
<dbReference type="GO" id="GO:0004519">
    <property type="term" value="F:endonuclease activity"/>
    <property type="evidence" value="ECO:0007669"/>
    <property type="project" value="UniProtKB-KW"/>
</dbReference>
<dbReference type="InterPro" id="IPR052906">
    <property type="entry name" value="Type_IV_Methyl-Rstrct_Enzyme"/>
</dbReference>
<gene>
    <name evidence="3" type="ORF">NZD86_12005</name>
</gene>
<feature type="transmembrane region" description="Helical" evidence="1">
    <location>
        <begin position="31"/>
        <end position="50"/>
    </location>
</feature>
<dbReference type="Proteomes" id="UP001164803">
    <property type="component" value="Chromosome"/>
</dbReference>
<feature type="domain" description="Restriction endonuclease type IV Mrr" evidence="2">
    <location>
        <begin position="80"/>
        <end position="186"/>
    </location>
</feature>
<organism evidence="3 4">
    <name type="scientific">Alicyclobacillus dauci</name>
    <dbReference type="NCBI Taxonomy" id="1475485"/>
    <lineage>
        <taxon>Bacteria</taxon>
        <taxon>Bacillati</taxon>
        <taxon>Bacillota</taxon>
        <taxon>Bacilli</taxon>
        <taxon>Bacillales</taxon>
        <taxon>Alicyclobacillaceae</taxon>
        <taxon>Alicyclobacillus</taxon>
    </lineage>
</organism>
<dbReference type="InterPro" id="IPR011856">
    <property type="entry name" value="tRNA_endonuc-like_dom_sf"/>
</dbReference>
<evidence type="ECO:0000256" key="1">
    <source>
        <dbReference type="SAM" id="Phobius"/>
    </source>
</evidence>
<dbReference type="InterPro" id="IPR007560">
    <property type="entry name" value="Restrct_endonuc_IV_Mrr"/>
</dbReference>
<keyword evidence="1" id="KW-1133">Transmembrane helix</keyword>
<feature type="transmembrane region" description="Helical" evidence="1">
    <location>
        <begin position="7"/>
        <end position="25"/>
    </location>
</feature>
<keyword evidence="3" id="KW-0378">Hydrolase</keyword>
<protein>
    <submittedName>
        <fullName evidence="3">Restriction endonuclease</fullName>
    </submittedName>
</protein>
<accession>A0ABY6YWX3</accession>
<evidence type="ECO:0000313" key="3">
    <source>
        <dbReference type="EMBL" id="WAH35052.1"/>
    </source>
</evidence>
<sequence length="195" mass="22363">MVIISTLGVGCLIGFVMLWTIFDLSGFANSWIWALVIAFSVFAATTLNLMRIDKRNRKSMSEDMERWSKIKATQRPKARKPEEFEEEVAEIFRRYGYKVSVTPYQGDHGVDIKVITPTEYGIVQCKMYGPMNKVGEPAIRDFYGTMQHEHADVGYIVTTSDFTEQAYTWAKGKKIVLVNGYRLERLREESSHLAT</sequence>
<keyword evidence="1" id="KW-0472">Membrane</keyword>
<dbReference type="PANTHER" id="PTHR30015:SF6">
    <property type="entry name" value="SLL1429 PROTEIN"/>
    <property type="match status" value="1"/>
</dbReference>
<dbReference type="Gene3D" id="3.40.1350.10">
    <property type="match status" value="1"/>
</dbReference>
<dbReference type="RefSeq" id="WP_268041882.1">
    <property type="nucleotide sequence ID" value="NZ_CP104064.1"/>
</dbReference>
<dbReference type="SUPFAM" id="SSF52980">
    <property type="entry name" value="Restriction endonuclease-like"/>
    <property type="match status" value="1"/>
</dbReference>
<keyword evidence="3" id="KW-0255">Endonuclease</keyword>
<dbReference type="InterPro" id="IPR011335">
    <property type="entry name" value="Restrct_endonuc-II-like"/>
</dbReference>
<keyword evidence="3" id="KW-0540">Nuclease</keyword>
<keyword evidence="1" id="KW-0812">Transmembrane</keyword>